<dbReference type="SUPFAM" id="SSF46785">
    <property type="entry name" value="Winged helix' DNA-binding domain"/>
    <property type="match status" value="1"/>
</dbReference>
<evidence type="ECO:0000313" key="2">
    <source>
        <dbReference type="EMBL" id="MBB1154088.1"/>
    </source>
</evidence>
<dbReference type="InterPro" id="IPR043129">
    <property type="entry name" value="ATPase_NBD"/>
</dbReference>
<evidence type="ECO:0000313" key="3">
    <source>
        <dbReference type="Proteomes" id="UP000526734"/>
    </source>
</evidence>
<sequence length="414" mass="42954">MSWLSGNLARETGIAKSLVERFSYINLDERGGAVDPAGPLRLLWLVAHGHAKSRMDLARALGLPQSTVSVRTQALMSAGVLSESGEGRSAGGRRPKLLSVNTEFGHVWGADVGSRHVRIGALDIAGNLLEVHERPLDISQEPRELVAGLAAAVRDVMADADCPGRALGLGVAFPGPVDVDAGTITLPSRMPGWRGFAVRDALAEHFELPVFVDNDANLLALGESVAGAPGRTLLVVKAGTGIGSGIVLGGELYRGRAGVAGDISHVRVPAAEDRPCTCGNRGCLEVVASGAALVGQLRAQGLNLETTAQVMATAEDGHPEATTAVRRAGLRLGEVLATVVNFSNPDEVLLGGALSGSEAFVAAVRGALYERCLPLATRELRIDRVRFGADAGLCGAGALALDAVFEQAIKRSGR</sequence>
<proteinExistence type="inferred from homology"/>
<name>A0A7W3VVP2_9PSEU</name>
<accession>A0A7W3VVP2</accession>
<dbReference type="EMBL" id="JACGZW010000004">
    <property type="protein sequence ID" value="MBB1154088.1"/>
    <property type="molecule type" value="Genomic_DNA"/>
</dbReference>
<dbReference type="AlphaFoldDB" id="A0A7W3VVP2"/>
<dbReference type="SUPFAM" id="SSF53067">
    <property type="entry name" value="Actin-like ATPase domain"/>
    <property type="match status" value="1"/>
</dbReference>
<dbReference type="InterPro" id="IPR036388">
    <property type="entry name" value="WH-like_DNA-bd_sf"/>
</dbReference>
<organism evidence="2 3">
    <name type="scientific">Amycolatopsis dendrobii</name>
    <dbReference type="NCBI Taxonomy" id="2760662"/>
    <lineage>
        <taxon>Bacteria</taxon>
        <taxon>Bacillati</taxon>
        <taxon>Actinomycetota</taxon>
        <taxon>Actinomycetes</taxon>
        <taxon>Pseudonocardiales</taxon>
        <taxon>Pseudonocardiaceae</taxon>
        <taxon>Amycolatopsis</taxon>
    </lineage>
</organism>
<protein>
    <submittedName>
        <fullName evidence="2">ROK family protein</fullName>
    </submittedName>
</protein>
<dbReference type="InterPro" id="IPR036390">
    <property type="entry name" value="WH_DNA-bd_sf"/>
</dbReference>
<dbReference type="PANTHER" id="PTHR18964">
    <property type="entry name" value="ROK (REPRESSOR, ORF, KINASE) FAMILY"/>
    <property type="match status" value="1"/>
</dbReference>
<gene>
    <name evidence="2" type="ORF">H4281_13175</name>
</gene>
<dbReference type="Proteomes" id="UP000526734">
    <property type="component" value="Unassembled WGS sequence"/>
</dbReference>
<dbReference type="InterPro" id="IPR000600">
    <property type="entry name" value="ROK"/>
</dbReference>
<dbReference type="Gene3D" id="3.30.420.40">
    <property type="match status" value="2"/>
</dbReference>
<comment type="caution">
    <text evidence="2">The sequence shown here is derived from an EMBL/GenBank/DDBJ whole genome shotgun (WGS) entry which is preliminary data.</text>
</comment>
<keyword evidence="3" id="KW-1185">Reference proteome</keyword>
<dbReference type="Pfam" id="PF00480">
    <property type="entry name" value="ROK"/>
    <property type="match status" value="1"/>
</dbReference>
<evidence type="ECO:0000256" key="1">
    <source>
        <dbReference type="ARBA" id="ARBA00006479"/>
    </source>
</evidence>
<dbReference type="Gene3D" id="1.10.10.10">
    <property type="entry name" value="Winged helix-like DNA-binding domain superfamily/Winged helix DNA-binding domain"/>
    <property type="match status" value="1"/>
</dbReference>
<dbReference type="PANTHER" id="PTHR18964:SF173">
    <property type="entry name" value="GLUCOKINASE"/>
    <property type="match status" value="1"/>
</dbReference>
<reference evidence="2 3" key="1">
    <citation type="submission" date="2020-08" db="EMBL/GenBank/DDBJ databases">
        <title>Amycolatopsis sp. nov. DR6-1 isolated from Dendrobium heterocarpum.</title>
        <authorList>
            <person name="Tedsree N."/>
            <person name="Kuncharoen N."/>
            <person name="Likhitwitayawuid K."/>
            <person name="Tanasupawat S."/>
        </authorList>
    </citation>
    <scope>NUCLEOTIDE SEQUENCE [LARGE SCALE GENOMIC DNA]</scope>
    <source>
        <strain evidence="2 3">DR6-1</strain>
    </source>
</reference>
<comment type="similarity">
    <text evidence="1">Belongs to the ROK (NagC/XylR) family.</text>
</comment>